<dbReference type="PANTHER" id="PTHR46796:SF6">
    <property type="entry name" value="ARAC SUBFAMILY"/>
    <property type="match status" value="1"/>
</dbReference>
<evidence type="ECO:0000256" key="1">
    <source>
        <dbReference type="ARBA" id="ARBA00023015"/>
    </source>
</evidence>
<keyword evidence="2" id="KW-0238">DNA-binding</keyword>
<keyword evidence="6" id="KW-1185">Reference proteome</keyword>
<accession>A0ABN2CT63</accession>
<dbReference type="Pfam" id="PF12833">
    <property type="entry name" value="HTH_18"/>
    <property type="match status" value="1"/>
</dbReference>
<dbReference type="Proteomes" id="UP001501470">
    <property type="component" value="Unassembled WGS sequence"/>
</dbReference>
<evidence type="ECO:0000313" key="6">
    <source>
        <dbReference type="Proteomes" id="UP001501470"/>
    </source>
</evidence>
<dbReference type="EMBL" id="BAAAQD010000033">
    <property type="protein sequence ID" value="GAA1563870.1"/>
    <property type="molecule type" value="Genomic_DNA"/>
</dbReference>
<dbReference type="PANTHER" id="PTHR46796">
    <property type="entry name" value="HTH-TYPE TRANSCRIPTIONAL ACTIVATOR RHAS-RELATED"/>
    <property type="match status" value="1"/>
</dbReference>
<evidence type="ECO:0000259" key="4">
    <source>
        <dbReference type="PROSITE" id="PS01124"/>
    </source>
</evidence>
<dbReference type="RefSeq" id="WP_344512618.1">
    <property type="nucleotide sequence ID" value="NZ_BAAAQD010000033.1"/>
</dbReference>
<dbReference type="InterPro" id="IPR018060">
    <property type="entry name" value="HTH_AraC"/>
</dbReference>
<keyword evidence="1" id="KW-0805">Transcription regulation</keyword>
<sequence>MDTGIARIPAATWPQGAVALSTDGVDTRDRFDFWHDMICRLYVQLGALPLARAGRFGGQISGFATGSVQLTRVTAAPHLAIRTPAEISRANGHYFLVSLMLDGTCQLVQDDRNALLKPGDFALYETNRPYSLRFEEPFGMLVLQMPQGLLRAVLPKASSATATVVDGNRGTATLVRPLLEGLLDTGKPSNAASQQHLAAAAVELVAASLANVTCLGTEAPLHQVHLARIRQFVEENICDADLSPETIARAVHISPRYLHALFHRDGVSASRYVMDRRLDKAYQDLRDPRLAHLTVGEMATRLGFKDPSHFIRVFRTRFGLSPRAYRNSADVDDASRMSGS</sequence>
<feature type="domain" description="HTH araC/xylS-type" evidence="4">
    <location>
        <begin position="227"/>
        <end position="328"/>
    </location>
</feature>
<dbReference type="InterPro" id="IPR009057">
    <property type="entry name" value="Homeodomain-like_sf"/>
</dbReference>
<dbReference type="PROSITE" id="PS01124">
    <property type="entry name" value="HTH_ARAC_FAMILY_2"/>
    <property type="match status" value="1"/>
</dbReference>
<keyword evidence="3" id="KW-0804">Transcription</keyword>
<dbReference type="PRINTS" id="PR00032">
    <property type="entry name" value="HTHARAC"/>
</dbReference>
<reference evidence="5 6" key="1">
    <citation type="journal article" date="2019" name="Int. J. Syst. Evol. Microbiol.">
        <title>The Global Catalogue of Microorganisms (GCM) 10K type strain sequencing project: providing services to taxonomists for standard genome sequencing and annotation.</title>
        <authorList>
            <consortium name="The Broad Institute Genomics Platform"/>
            <consortium name="The Broad Institute Genome Sequencing Center for Infectious Disease"/>
            <person name="Wu L."/>
            <person name="Ma J."/>
        </authorList>
    </citation>
    <scope>NUCLEOTIDE SEQUENCE [LARGE SCALE GENOMIC DNA]</scope>
    <source>
        <strain evidence="5 6">JCM 15933</strain>
    </source>
</reference>
<dbReference type="InterPro" id="IPR050204">
    <property type="entry name" value="AraC_XylS_family_regulators"/>
</dbReference>
<evidence type="ECO:0000256" key="3">
    <source>
        <dbReference type="ARBA" id="ARBA00023163"/>
    </source>
</evidence>
<dbReference type="Pfam" id="PF14525">
    <property type="entry name" value="AraC_binding_2"/>
    <property type="match status" value="1"/>
</dbReference>
<gene>
    <name evidence="5" type="ORF">GCM10009827_101860</name>
</gene>
<dbReference type="InterPro" id="IPR035418">
    <property type="entry name" value="AraC-bd_2"/>
</dbReference>
<evidence type="ECO:0000256" key="2">
    <source>
        <dbReference type="ARBA" id="ARBA00023125"/>
    </source>
</evidence>
<comment type="caution">
    <text evidence="5">The sequence shown here is derived from an EMBL/GenBank/DDBJ whole genome shotgun (WGS) entry which is preliminary data.</text>
</comment>
<dbReference type="InterPro" id="IPR020449">
    <property type="entry name" value="Tscrpt_reg_AraC-type_HTH"/>
</dbReference>
<dbReference type="Gene3D" id="1.10.10.60">
    <property type="entry name" value="Homeodomain-like"/>
    <property type="match status" value="1"/>
</dbReference>
<proteinExistence type="predicted"/>
<dbReference type="SUPFAM" id="SSF46689">
    <property type="entry name" value="Homeodomain-like"/>
    <property type="match status" value="1"/>
</dbReference>
<evidence type="ECO:0000313" key="5">
    <source>
        <dbReference type="EMBL" id="GAA1563870.1"/>
    </source>
</evidence>
<name>A0ABN2CT63_9ACTN</name>
<protein>
    <submittedName>
        <fullName evidence="5">Helix-turn-helix domain-containing protein</fullName>
    </submittedName>
</protein>
<organism evidence="5 6">
    <name type="scientific">Dactylosporangium maewongense</name>
    <dbReference type="NCBI Taxonomy" id="634393"/>
    <lineage>
        <taxon>Bacteria</taxon>
        <taxon>Bacillati</taxon>
        <taxon>Actinomycetota</taxon>
        <taxon>Actinomycetes</taxon>
        <taxon>Micromonosporales</taxon>
        <taxon>Micromonosporaceae</taxon>
        <taxon>Dactylosporangium</taxon>
    </lineage>
</organism>
<dbReference type="SMART" id="SM00342">
    <property type="entry name" value="HTH_ARAC"/>
    <property type="match status" value="1"/>
</dbReference>